<sequence length="485" mass="53049">AAHRFSLVSVTRLVTALLLLHLRAPLGDCRLLHVGLVFRHGHRSPIHPLPNDTYTVANTWRDGLGQLTNIGKRNQFELGKFIRKRYGEFLGSSSTAVYGGFYAPFHTQHAPFSAGVDLASPVNCKVGEAYNSSEHRVRSSDIDRTLMSAQACLAGLFPPTGDQVWQAGLSWQPIPVHTVASSADPMLLPSDFEGCRQRFVQLTTEARRNSSERRRLEVEMAGFLRRLSAEAGSGRGSITLNNVYKVIDTLMVLRTANLSLPAWALVPDTQLRLRQLGRFSWSEFASTAELRQMRSGVLIDDLLSGMEDAAAGRGRRLMIYSGHDVTLVPLLAALGNKDYSVWPNYAACLMFELHATAAGNGSLAEVKIFYRNDSQAEPLPIRVPGCGSGLACPLHRLAALLAGCRLSPGQFRSLCLGDSGHDGTGQAVSLDSTITRILIAVAVALPSVILLLAAVHFFWLRSWLGRRRDESPTVAYHSLLSEVEN</sequence>
<reference evidence="11" key="1">
    <citation type="submission" date="2016-11" db="UniProtKB">
        <authorList>
            <consortium name="WormBaseParasite"/>
        </authorList>
    </citation>
    <scope>IDENTIFICATION</scope>
</reference>
<evidence type="ECO:0000256" key="9">
    <source>
        <dbReference type="SAM" id="SignalP"/>
    </source>
</evidence>
<proteinExistence type="inferred from homology"/>
<dbReference type="CDD" id="cd07061">
    <property type="entry name" value="HP_HAP_like"/>
    <property type="match status" value="1"/>
</dbReference>
<keyword evidence="8" id="KW-1133">Transmembrane helix</keyword>
<dbReference type="PROSITE" id="PS00616">
    <property type="entry name" value="HIS_ACID_PHOSPHAT_1"/>
    <property type="match status" value="1"/>
</dbReference>
<evidence type="ECO:0000313" key="10">
    <source>
        <dbReference type="Proteomes" id="UP000095280"/>
    </source>
</evidence>
<dbReference type="Pfam" id="PF00328">
    <property type="entry name" value="His_Phos_2"/>
    <property type="match status" value="1"/>
</dbReference>
<dbReference type="InterPro" id="IPR033379">
    <property type="entry name" value="Acid_Pase_AS"/>
</dbReference>
<evidence type="ECO:0000256" key="5">
    <source>
        <dbReference type="ARBA" id="ARBA00022801"/>
    </source>
</evidence>
<dbReference type="AlphaFoldDB" id="A0A1I8H4M0"/>
<evidence type="ECO:0000256" key="6">
    <source>
        <dbReference type="ARBA" id="ARBA00023157"/>
    </source>
</evidence>
<keyword evidence="7" id="KW-0325">Glycoprotein</keyword>
<keyword evidence="8" id="KW-0472">Membrane</keyword>
<keyword evidence="6" id="KW-1015">Disulfide bond</keyword>
<evidence type="ECO:0000313" key="11">
    <source>
        <dbReference type="WBParaSite" id="maker-uti_cns_0004321-snap-gene-0.2-mRNA-1"/>
    </source>
</evidence>
<keyword evidence="4 9" id="KW-0732">Signal</keyword>
<organism evidence="10 11">
    <name type="scientific">Macrostomum lignano</name>
    <dbReference type="NCBI Taxonomy" id="282301"/>
    <lineage>
        <taxon>Eukaryota</taxon>
        <taxon>Metazoa</taxon>
        <taxon>Spiralia</taxon>
        <taxon>Lophotrochozoa</taxon>
        <taxon>Platyhelminthes</taxon>
        <taxon>Rhabditophora</taxon>
        <taxon>Macrostomorpha</taxon>
        <taxon>Macrostomida</taxon>
        <taxon>Macrostomidae</taxon>
        <taxon>Macrostomum</taxon>
    </lineage>
</organism>
<evidence type="ECO:0000256" key="4">
    <source>
        <dbReference type="ARBA" id="ARBA00022729"/>
    </source>
</evidence>
<dbReference type="InterPro" id="IPR050645">
    <property type="entry name" value="Histidine_acid_phosphatase"/>
</dbReference>
<dbReference type="GO" id="GO:0003993">
    <property type="term" value="F:acid phosphatase activity"/>
    <property type="evidence" value="ECO:0007669"/>
    <property type="project" value="UniProtKB-EC"/>
</dbReference>
<evidence type="ECO:0000256" key="3">
    <source>
        <dbReference type="ARBA" id="ARBA00012646"/>
    </source>
</evidence>
<evidence type="ECO:0000256" key="1">
    <source>
        <dbReference type="ARBA" id="ARBA00000032"/>
    </source>
</evidence>
<keyword evidence="8" id="KW-0812">Transmembrane</keyword>
<feature type="transmembrane region" description="Helical" evidence="8">
    <location>
        <begin position="437"/>
        <end position="460"/>
    </location>
</feature>
<evidence type="ECO:0000256" key="2">
    <source>
        <dbReference type="ARBA" id="ARBA00005375"/>
    </source>
</evidence>
<evidence type="ECO:0000256" key="7">
    <source>
        <dbReference type="ARBA" id="ARBA00023180"/>
    </source>
</evidence>
<dbReference type="Proteomes" id="UP000095280">
    <property type="component" value="Unplaced"/>
</dbReference>
<dbReference type="PANTHER" id="PTHR11567">
    <property type="entry name" value="ACID PHOSPHATASE-RELATED"/>
    <property type="match status" value="1"/>
</dbReference>
<keyword evidence="5" id="KW-0378">Hydrolase</keyword>
<comment type="catalytic activity">
    <reaction evidence="1">
        <text>a phosphate monoester + H2O = an alcohol + phosphate</text>
        <dbReference type="Rhea" id="RHEA:15017"/>
        <dbReference type="ChEBI" id="CHEBI:15377"/>
        <dbReference type="ChEBI" id="CHEBI:30879"/>
        <dbReference type="ChEBI" id="CHEBI:43474"/>
        <dbReference type="ChEBI" id="CHEBI:67140"/>
        <dbReference type="EC" id="3.1.3.2"/>
    </reaction>
</comment>
<dbReference type="EC" id="3.1.3.2" evidence="3"/>
<name>A0A1I8H4M0_9PLAT</name>
<dbReference type="PANTHER" id="PTHR11567:SF211">
    <property type="entry name" value="PROSTATIC ACID PHOSPHATASE"/>
    <property type="match status" value="1"/>
</dbReference>
<comment type="similarity">
    <text evidence="2">Belongs to the histidine acid phosphatase family.</text>
</comment>
<dbReference type="InterPro" id="IPR029033">
    <property type="entry name" value="His_PPase_superfam"/>
</dbReference>
<dbReference type="SUPFAM" id="SSF53254">
    <property type="entry name" value="Phosphoglycerate mutase-like"/>
    <property type="match status" value="1"/>
</dbReference>
<dbReference type="WBParaSite" id="maker-uti_cns_0004321-snap-gene-0.2-mRNA-1">
    <property type="protein sequence ID" value="maker-uti_cns_0004321-snap-gene-0.2-mRNA-1"/>
    <property type="gene ID" value="maker-uti_cns_0004321-snap-gene-0.2"/>
</dbReference>
<evidence type="ECO:0000256" key="8">
    <source>
        <dbReference type="SAM" id="Phobius"/>
    </source>
</evidence>
<feature type="chain" id="PRO_5009319890" description="acid phosphatase" evidence="9">
    <location>
        <begin position="30"/>
        <end position="485"/>
    </location>
</feature>
<keyword evidence="10" id="KW-1185">Reference proteome</keyword>
<protein>
    <recommendedName>
        <fullName evidence="3">acid phosphatase</fullName>
        <ecNumber evidence="3">3.1.3.2</ecNumber>
    </recommendedName>
</protein>
<dbReference type="InterPro" id="IPR000560">
    <property type="entry name" value="His_Pase_clade-2"/>
</dbReference>
<accession>A0A1I8H4M0</accession>
<dbReference type="Gene3D" id="3.40.50.1240">
    <property type="entry name" value="Phosphoglycerate mutase-like"/>
    <property type="match status" value="1"/>
</dbReference>
<feature type="signal peptide" evidence="9">
    <location>
        <begin position="1"/>
        <end position="29"/>
    </location>
</feature>